<dbReference type="CDD" id="cd07989">
    <property type="entry name" value="LPLAT_AGPAT-like"/>
    <property type="match status" value="1"/>
</dbReference>
<dbReference type="SMART" id="SM00563">
    <property type="entry name" value="PlsC"/>
    <property type="match status" value="1"/>
</dbReference>
<dbReference type="Proteomes" id="UP000057213">
    <property type="component" value="Chromosome"/>
</dbReference>
<name>A0A0M4M5B8_9HYPH</name>
<sequence>MLILRSLFFTFAFYITTLAQMFLYAPFYFLMPRKKAWIIPKTWARITLFLQKYIVGTNYEIEGIENLPDGAYIIAPKHQSSWETFGLVPYLDDPAFIMKRELMWLPFFGWYMAKIQIIPINRTTPIKALKMIINSAKQQIKKGRQILIFPEGTRRQPGQEPVYKSGILALYNELKLPVVPIAHNAGLYWPHNNFRRYPGTIRVRILPPIKTGLNKHDFLKKLIQTTENACDELLIQATKDPISPPMPPSAIKRLKALGYNWEGPVRS</sequence>
<keyword evidence="4" id="KW-1133">Transmembrane helix</keyword>
<evidence type="ECO:0000256" key="3">
    <source>
        <dbReference type="ARBA" id="ARBA00023315"/>
    </source>
</evidence>
<dbReference type="RefSeq" id="WP_053943847.1">
    <property type="nucleotide sequence ID" value="NZ_CP010401.1"/>
</dbReference>
<evidence type="ECO:0000256" key="1">
    <source>
        <dbReference type="ARBA" id="ARBA00005189"/>
    </source>
</evidence>
<dbReference type="PATRIC" id="fig|1318743.3.peg.427"/>
<gene>
    <name evidence="6" type="ORF">PU02_0415</name>
</gene>
<dbReference type="SUPFAM" id="SSF69593">
    <property type="entry name" value="Glycerol-3-phosphate (1)-acyltransferase"/>
    <property type="match status" value="1"/>
</dbReference>
<dbReference type="PANTHER" id="PTHR10434">
    <property type="entry name" value="1-ACYL-SN-GLYCEROL-3-PHOSPHATE ACYLTRANSFERASE"/>
    <property type="match status" value="1"/>
</dbReference>
<organism evidence="6 7">
    <name type="scientific">Bartonella ancashensis</name>
    <dbReference type="NCBI Taxonomy" id="1318743"/>
    <lineage>
        <taxon>Bacteria</taxon>
        <taxon>Pseudomonadati</taxon>
        <taxon>Pseudomonadota</taxon>
        <taxon>Alphaproteobacteria</taxon>
        <taxon>Hyphomicrobiales</taxon>
        <taxon>Bartonellaceae</taxon>
        <taxon>Bartonella</taxon>
    </lineage>
</organism>
<comment type="pathway">
    <text evidence="1">Lipid metabolism.</text>
</comment>
<evidence type="ECO:0000313" key="6">
    <source>
        <dbReference type="EMBL" id="ALE03229.1"/>
    </source>
</evidence>
<keyword evidence="2 6" id="KW-0808">Transferase</keyword>
<feature type="transmembrane region" description="Helical" evidence="4">
    <location>
        <begin position="6"/>
        <end position="31"/>
    </location>
</feature>
<accession>A0A0M4M5B8</accession>
<proteinExistence type="predicted"/>
<keyword evidence="7" id="KW-1185">Reference proteome</keyword>
<dbReference type="EMBL" id="CP010401">
    <property type="protein sequence ID" value="ALE03229.1"/>
    <property type="molecule type" value="Genomic_DNA"/>
</dbReference>
<keyword evidence="3 6" id="KW-0012">Acyltransferase</keyword>
<dbReference type="Pfam" id="PF01553">
    <property type="entry name" value="Acyltransferase"/>
    <property type="match status" value="1"/>
</dbReference>
<feature type="domain" description="Phospholipid/glycerol acyltransferase" evidence="5">
    <location>
        <begin position="72"/>
        <end position="186"/>
    </location>
</feature>
<dbReference type="GO" id="GO:0003841">
    <property type="term" value="F:1-acylglycerol-3-phosphate O-acyltransferase activity"/>
    <property type="evidence" value="ECO:0007669"/>
    <property type="project" value="UniProtKB-EC"/>
</dbReference>
<dbReference type="InterPro" id="IPR002123">
    <property type="entry name" value="Plipid/glycerol_acylTrfase"/>
</dbReference>
<dbReference type="KEGG" id="banc:PU02_0415"/>
<dbReference type="OrthoDB" id="5290997at2"/>
<dbReference type="AlphaFoldDB" id="A0A0M4M5B8"/>
<dbReference type="PANTHER" id="PTHR10434:SF40">
    <property type="entry name" value="1-ACYL-SN-GLYCEROL-3-PHOSPHATE ACYLTRANSFERASE"/>
    <property type="match status" value="1"/>
</dbReference>
<keyword evidence="4" id="KW-0812">Transmembrane</keyword>
<dbReference type="EC" id="2.3.1.51" evidence="6"/>
<evidence type="ECO:0000256" key="2">
    <source>
        <dbReference type="ARBA" id="ARBA00022679"/>
    </source>
</evidence>
<protein>
    <submittedName>
        <fullName evidence="6">1-acyl-sn-glycerol-3-phosphate acyltransferase</fullName>
        <ecNumber evidence="6">2.3.1.51</ecNumber>
    </submittedName>
</protein>
<evidence type="ECO:0000313" key="7">
    <source>
        <dbReference type="Proteomes" id="UP000057213"/>
    </source>
</evidence>
<keyword evidence="4" id="KW-0472">Membrane</keyword>
<evidence type="ECO:0000256" key="4">
    <source>
        <dbReference type="SAM" id="Phobius"/>
    </source>
</evidence>
<dbReference type="STRING" id="1318743.PU02_0415"/>
<reference evidence="6 7" key="1">
    <citation type="journal article" date="2015" name="Genome Announc.">
        <title>Complete Genome Sequence of Bartonella ancashensis Strain 20.00, Isolated from the Blood of a Patient with Verruga Peruana.</title>
        <authorList>
            <person name="Hang J."/>
            <person name="Mullins K.E."/>
            <person name="Clifford R.J."/>
            <person name="Onmus-Leone F."/>
            <person name="Yang Y."/>
            <person name="Jiang J."/>
            <person name="Leguia M."/>
            <person name="Kasper M.R."/>
            <person name="Maguina C."/>
            <person name="Lesho E.P."/>
            <person name="Jarman R.G."/>
            <person name="Richards A.L."/>
            <person name="Blazes D."/>
        </authorList>
    </citation>
    <scope>NUCLEOTIDE SEQUENCE [LARGE SCALE GENOMIC DNA]</scope>
    <source>
        <strain evidence="6 7">20.00</strain>
    </source>
</reference>
<dbReference type="GO" id="GO:0006654">
    <property type="term" value="P:phosphatidic acid biosynthetic process"/>
    <property type="evidence" value="ECO:0007669"/>
    <property type="project" value="TreeGrafter"/>
</dbReference>
<evidence type="ECO:0000259" key="5">
    <source>
        <dbReference type="SMART" id="SM00563"/>
    </source>
</evidence>